<gene>
    <name evidence="3" type="ORF">P168DRAFT_278267</name>
</gene>
<dbReference type="AlphaFoldDB" id="A0A2I1DFQ1"/>
<dbReference type="EMBL" id="MSFM01000001">
    <property type="protein sequence ID" value="PKY08705.1"/>
    <property type="molecule type" value="Genomic_DNA"/>
</dbReference>
<name>A0A2I1DFQ1_ASPC2</name>
<comment type="caution">
    <text evidence="3">The sequence shown here is derived from an EMBL/GenBank/DDBJ whole genome shotgun (WGS) entry which is preliminary data.</text>
</comment>
<dbReference type="PROSITE" id="PS50090">
    <property type="entry name" value="MYB_LIKE"/>
    <property type="match status" value="1"/>
</dbReference>
<dbReference type="InterPro" id="IPR001005">
    <property type="entry name" value="SANT/Myb"/>
</dbReference>
<evidence type="ECO:0000313" key="4">
    <source>
        <dbReference type="Proteomes" id="UP000234254"/>
    </source>
</evidence>
<keyword evidence="4" id="KW-1185">Reference proteome</keyword>
<feature type="domain" description="Myb-like" evidence="2">
    <location>
        <begin position="32"/>
        <end position="81"/>
    </location>
</feature>
<dbReference type="GeneID" id="36543202"/>
<dbReference type="OrthoDB" id="5427780at2759"/>
<dbReference type="SUPFAM" id="SSF46689">
    <property type="entry name" value="Homeodomain-like"/>
    <property type="match status" value="1"/>
</dbReference>
<evidence type="ECO:0000256" key="1">
    <source>
        <dbReference type="SAM" id="MobiDB-lite"/>
    </source>
</evidence>
<evidence type="ECO:0000259" key="2">
    <source>
        <dbReference type="PROSITE" id="PS50090"/>
    </source>
</evidence>
<protein>
    <recommendedName>
        <fullName evidence="2">Myb-like domain-containing protein</fullName>
    </recommendedName>
</protein>
<accession>A0A2I1DFQ1</accession>
<organism evidence="3 4">
    <name type="scientific">Aspergillus campestris (strain IBT 28561)</name>
    <dbReference type="NCBI Taxonomy" id="1392248"/>
    <lineage>
        <taxon>Eukaryota</taxon>
        <taxon>Fungi</taxon>
        <taxon>Dikarya</taxon>
        <taxon>Ascomycota</taxon>
        <taxon>Pezizomycotina</taxon>
        <taxon>Eurotiomycetes</taxon>
        <taxon>Eurotiomycetidae</taxon>
        <taxon>Eurotiales</taxon>
        <taxon>Aspergillaceae</taxon>
        <taxon>Aspergillus</taxon>
        <taxon>Aspergillus subgen. Circumdati</taxon>
    </lineage>
</organism>
<dbReference type="Proteomes" id="UP000234254">
    <property type="component" value="Unassembled WGS sequence"/>
</dbReference>
<dbReference type="InterPro" id="IPR009057">
    <property type="entry name" value="Homeodomain-like_sf"/>
</dbReference>
<dbReference type="CDD" id="cd00167">
    <property type="entry name" value="SANT"/>
    <property type="match status" value="1"/>
</dbReference>
<feature type="region of interest" description="Disordered" evidence="1">
    <location>
        <begin position="88"/>
        <end position="118"/>
    </location>
</feature>
<dbReference type="RefSeq" id="XP_024697299.1">
    <property type="nucleotide sequence ID" value="XM_024835678.1"/>
</dbReference>
<sequence>MPVFLIDGKSYRVPLLSSWRNPRILFREPPMAIEAKPTRWTPAEDALLKELKACHTPWQSISIAIGHRPVAELKRRWDDLGRYENNQNRPLNGRSYRRKFYENPPSMGPSGDEEAPRNVSFSDPLITGGDMDYVGSRSSLETKRVLYIDRDLSWQEAVLLHQIAAGWEKERWVAISSRFNDRTGRTITPEQAKSVLDH</sequence>
<dbReference type="VEuPathDB" id="FungiDB:P168DRAFT_278267"/>
<dbReference type="Gene3D" id="1.10.10.60">
    <property type="entry name" value="Homeodomain-like"/>
    <property type="match status" value="1"/>
</dbReference>
<proteinExistence type="predicted"/>
<evidence type="ECO:0000313" key="3">
    <source>
        <dbReference type="EMBL" id="PKY08705.1"/>
    </source>
</evidence>
<reference evidence="3" key="1">
    <citation type="submission" date="2016-12" db="EMBL/GenBank/DDBJ databases">
        <title>The genomes of Aspergillus section Nigri reveals drivers in fungal speciation.</title>
        <authorList>
            <consortium name="DOE Joint Genome Institute"/>
            <person name="Vesth T.C."/>
            <person name="Nybo J."/>
            <person name="Theobald S."/>
            <person name="Brandl J."/>
            <person name="Frisvad J.C."/>
            <person name="Nielsen K.F."/>
            <person name="Lyhne E.K."/>
            <person name="Kogle M.E."/>
            <person name="Kuo A."/>
            <person name="Riley R."/>
            <person name="Clum A."/>
            <person name="Nolan M."/>
            <person name="Lipzen A."/>
            <person name="Salamov A."/>
            <person name="Henrissat B."/>
            <person name="Wiebenga A."/>
            <person name="De vries R.P."/>
            <person name="Grigoriev I.V."/>
            <person name="Mortensen U.H."/>
            <person name="Andersen M.R."/>
            <person name="Baker S.E."/>
        </authorList>
    </citation>
    <scope>NUCLEOTIDE SEQUENCE</scope>
    <source>
        <strain evidence="3">IBT 28561</strain>
    </source>
</reference>